<comment type="caution">
    <text evidence="2">The sequence shown here is derived from an EMBL/GenBank/DDBJ whole genome shotgun (WGS) entry which is preliminary data.</text>
</comment>
<dbReference type="CDD" id="cd06558">
    <property type="entry name" value="crotonase-like"/>
    <property type="match status" value="1"/>
</dbReference>
<dbReference type="Gene3D" id="3.90.226.10">
    <property type="entry name" value="2-enoyl-CoA Hydratase, Chain A, domain 1"/>
    <property type="match status" value="1"/>
</dbReference>
<dbReference type="NCBIfam" id="NF005126">
    <property type="entry name" value="PRK06563.1"/>
    <property type="match status" value="1"/>
</dbReference>
<dbReference type="EMBL" id="BCSX01000064">
    <property type="protein sequence ID" value="GAS92746.1"/>
    <property type="molecule type" value="Genomic_DNA"/>
</dbReference>
<dbReference type="PANTHER" id="PTHR43802:SF1">
    <property type="entry name" value="IP11341P-RELATED"/>
    <property type="match status" value="1"/>
</dbReference>
<evidence type="ECO:0000256" key="1">
    <source>
        <dbReference type="ARBA" id="ARBA00005254"/>
    </source>
</evidence>
<evidence type="ECO:0000313" key="2">
    <source>
        <dbReference type="EMBL" id="GAS92746.1"/>
    </source>
</evidence>
<dbReference type="PANTHER" id="PTHR43802">
    <property type="entry name" value="ENOYL-COA HYDRATASE"/>
    <property type="match status" value="1"/>
</dbReference>
<reference evidence="3" key="1">
    <citation type="journal article" date="2016" name="Genome Announc.">
        <title>Draft Genome Sequences of Five Rapidly Growing Mycobacterium Species, M. thermoresistibile, M. fortuitum subsp. acetamidolyticum, M. canariasense, M. brisbanense, and M. novocastrense.</title>
        <authorList>
            <person name="Katahira K."/>
            <person name="Ogura Y."/>
            <person name="Gotoh Y."/>
            <person name="Hayashi T."/>
        </authorList>
    </citation>
    <scope>NUCLEOTIDE SEQUENCE [LARGE SCALE GENOMIC DNA]</scope>
    <source>
        <strain evidence="3">JCM15654</strain>
    </source>
</reference>
<dbReference type="GO" id="GO:0003824">
    <property type="term" value="F:catalytic activity"/>
    <property type="evidence" value="ECO:0007669"/>
    <property type="project" value="UniProtKB-ARBA"/>
</dbReference>
<organism evidence="2 3">
    <name type="scientific">Mycolicibacterium brisbanense</name>
    <dbReference type="NCBI Taxonomy" id="146020"/>
    <lineage>
        <taxon>Bacteria</taxon>
        <taxon>Bacillati</taxon>
        <taxon>Actinomycetota</taxon>
        <taxon>Actinomycetes</taxon>
        <taxon>Mycobacteriales</taxon>
        <taxon>Mycobacteriaceae</taxon>
        <taxon>Mycolicibacterium</taxon>
    </lineage>
</organism>
<dbReference type="SUPFAM" id="SSF52096">
    <property type="entry name" value="ClpP/crotonase"/>
    <property type="match status" value="1"/>
</dbReference>
<comment type="similarity">
    <text evidence="1">Belongs to the enoyl-CoA hydratase/isomerase family.</text>
</comment>
<dbReference type="InterPro" id="IPR014748">
    <property type="entry name" value="Enoyl-CoA_hydra_C"/>
</dbReference>
<gene>
    <name evidence="2" type="ORF">RMCB_6842</name>
</gene>
<dbReference type="Gene3D" id="1.10.12.10">
    <property type="entry name" value="Lyase 2-enoyl-coa Hydratase, Chain A, domain 2"/>
    <property type="match status" value="1"/>
</dbReference>
<name>A0A100W749_9MYCO</name>
<sequence>MDVVELTPSMTGTSALTLETVTLERDGHVLLMGLNRPEKRNAFNVTMLTDLSRAYGLLEADDELRAGVLFAHGDHFTAGLDLVNVAPHIAGGSLPAPDDGRDPWRLDGDWTKPVVAAAQGRCLTLGIELLLAADIRIAAADTRFAQIEVLRGIYPFGGATLRLPRQTGWGNAMRWLLTGDEFDAAEAYRIGLVQEVGENAAAAIARAREIAHTIADRAAPLGVRATLASAHTAANEGDAAAIARLRPDVAKLFGTADAAEGVQSFIERRAASFTGR</sequence>
<accession>A0A100W749</accession>
<protein>
    <submittedName>
        <fullName evidence="2">Enoyl-CoA hydratase</fullName>
    </submittedName>
</protein>
<dbReference type="InterPro" id="IPR001753">
    <property type="entry name" value="Enoyl-CoA_hydra/iso"/>
</dbReference>
<dbReference type="InterPro" id="IPR029045">
    <property type="entry name" value="ClpP/crotonase-like_dom_sf"/>
</dbReference>
<keyword evidence="3" id="KW-1185">Reference proteome</keyword>
<dbReference type="AlphaFoldDB" id="A0A100W749"/>
<dbReference type="Proteomes" id="UP000069620">
    <property type="component" value="Unassembled WGS sequence"/>
</dbReference>
<reference evidence="3" key="2">
    <citation type="submission" date="2016-02" db="EMBL/GenBank/DDBJ databases">
        <title>Draft genome sequence of five rapidly growing Mycobacterium species.</title>
        <authorList>
            <person name="Katahira K."/>
            <person name="Gotou Y."/>
            <person name="Iida K."/>
            <person name="Ogura Y."/>
            <person name="Hayashi T."/>
        </authorList>
    </citation>
    <scope>NUCLEOTIDE SEQUENCE [LARGE SCALE GENOMIC DNA]</scope>
    <source>
        <strain evidence="3">JCM15654</strain>
    </source>
</reference>
<proteinExistence type="inferred from homology"/>
<dbReference type="STRING" id="146020.RMCB_6842"/>
<dbReference type="Pfam" id="PF00378">
    <property type="entry name" value="ECH_1"/>
    <property type="match status" value="1"/>
</dbReference>
<evidence type="ECO:0000313" key="3">
    <source>
        <dbReference type="Proteomes" id="UP000069620"/>
    </source>
</evidence>